<sequence>SHLNHLGGVFARDEGEGDQICRGLITLAVLAEPLSDGCQLVVTSWLELCLPRGRLHRAMDQTNKDNKRFLASLFARVRARLRDASDAGLEAPDELGAPFREPEVGLVKARACRRLSTARPT</sequence>
<dbReference type="Proteomes" id="UP001189429">
    <property type="component" value="Unassembled WGS sequence"/>
</dbReference>
<gene>
    <name evidence="1" type="ORF">PCOR1329_LOCUS64303</name>
</gene>
<dbReference type="EMBL" id="CAUYUJ010018190">
    <property type="protein sequence ID" value="CAK0881469.1"/>
    <property type="molecule type" value="Genomic_DNA"/>
</dbReference>
<comment type="caution">
    <text evidence="1">The sequence shown here is derived from an EMBL/GenBank/DDBJ whole genome shotgun (WGS) entry which is preliminary data.</text>
</comment>
<evidence type="ECO:0000313" key="1">
    <source>
        <dbReference type="EMBL" id="CAK0881469.1"/>
    </source>
</evidence>
<keyword evidence="2" id="KW-1185">Reference proteome</keyword>
<name>A0ABN9W8P8_9DINO</name>
<evidence type="ECO:0000313" key="2">
    <source>
        <dbReference type="Proteomes" id="UP001189429"/>
    </source>
</evidence>
<protein>
    <submittedName>
        <fullName evidence="1">Uncharacterized protein</fullName>
    </submittedName>
</protein>
<feature type="non-terminal residue" evidence="1">
    <location>
        <position position="1"/>
    </location>
</feature>
<reference evidence="1" key="1">
    <citation type="submission" date="2023-10" db="EMBL/GenBank/DDBJ databases">
        <authorList>
            <person name="Chen Y."/>
            <person name="Shah S."/>
            <person name="Dougan E. K."/>
            <person name="Thang M."/>
            <person name="Chan C."/>
        </authorList>
    </citation>
    <scope>NUCLEOTIDE SEQUENCE [LARGE SCALE GENOMIC DNA]</scope>
</reference>
<organism evidence="1 2">
    <name type="scientific">Prorocentrum cordatum</name>
    <dbReference type="NCBI Taxonomy" id="2364126"/>
    <lineage>
        <taxon>Eukaryota</taxon>
        <taxon>Sar</taxon>
        <taxon>Alveolata</taxon>
        <taxon>Dinophyceae</taxon>
        <taxon>Prorocentrales</taxon>
        <taxon>Prorocentraceae</taxon>
        <taxon>Prorocentrum</taxon>
    </lineage>
</organism>
<proteinExistence type="predicted"/>
<accession>A0ABN9W8P8</accession>